<keyword evidence="2" id="KW-0238">DNA-binding</keyword>
<dbReference type="InterPro" id="IPR008920">
    <property type="entry name" value="TF_FadR/GntR_C"/>
</dbReference>
<gene>
    <name evidence="5" type="ORF">H9800_04810</name>
</gene>
<accession>A0A9D2H6C9</accession>
<dbReference type="Gene3D" id="1.20.120.530">
    <property type="entry name" value="GntR ligand-binding domain-like"/>
    <property type="match status" value="1"/>
</dbReference>
<evidence type="ECO:0000256" key="1">
    <source>
        <dbReference type="ARBA" id="ARBA00023015"/>
    </source>
</evidence>
<dbReference type="EMBL" id="DXAM01000065">
    <property type="protein sequence ID" value="HJA04160.1"/>
    <property type="molecule type" value="Genomic_DNA"/>
</dbReference>
<evidence type="ECO:0000313" key="6">
    <source>
        <dbReference type="Proteomes" id="UP000824220"/>
    </source>
</evidence>
<reference evidence="5" key="1">
    <citation type="journal article" date="2021" name="PeerJ">
        <title>Extensive microbial diversity within the chicken gut microbiome revealed by metagenomics and culture.</title>
        <authorList>
            <person name="Gilroy R."/>
            <person name="Ravi A."/>
            <person name="Getino M."/>
            <person name="Pursley I."/>
            <person name="Horton D.L."/>
            <person name="Alikhan N.F."/>
            <person name="Baker D."/>
            <person name="Gharbi K."/>
            <person name="Hall N."/>
            <person name="Watson M."/>
            <person name="Adriaenssens E.M."/>
            <person name="Foster-Nyarko E."/>
            <person name="Jarju S."/>
            <person name="Secka A."/>
            <person name="Antonio M."/>
            <person name="Oren A."/>
            <person name="Chaudhuri R.R."/>
            <person name="La Ragione R."/>
            <person name="Hildebrand F."/>
            <person name="Pallen M.J."/>
        </authorList>
    </citation>
    <scope>NUCLEOTIDE SEQUENCE</scope>
    <source>
        <strain evidence="5">ChiHjej8B7-3636</strain>
    </source>
</reference>
<evidence type="ECO:0000256" key="3">
    <source>
        <dbReference type="ARBA" id="ARBA00023163"/>
    </source>
</evidence>
<evidence type="ECO:0000256" key="2">
    <source>
        <dbReference type="ARBA" id="ARBA00023125"/>
    </source>
</evidence>
<dbReference type="Proteomes" id="UP000824220">
    <property type="component" value="Unassembled WGS sequence"/>
</dbReference>
<dbReference type="GO" id="GO:0003700">
    <property type="term" value="F:DNA-binding transcription factor activity"/>
    <property type="evidence" value="ECO:0007669"/>
    <property type="project" value="InterPro"/>
</dbReference>
<evidence type="ECO:0000259" key="4">
    <source>
        <dbReference type="PROSITE" id="PS50949"/>
    </source>
</evidence>
<dbReference type="InterPro" id="IPR036390">
    <property type="entry name" value="WH_DNA-bd_sf"/>
</dbReference>
<dbReference type="PANTHER" id="PTHR43537">
    <property type="entry name" value="TRANSCRIPTIONAL REGULATOR, GNTR FAMILY"/>
    <property type="match status" value="1"/>
</dbReference>
<name>A0A9D2H6C9_9MICO</name>
<sequence length="220" mass="23925">MVTVEQQSPGKASDRAYATLLDEIQSGTLPAGAVVAEAEQAARLGVSRTPMREALRRLATDGLIVQQSPRVTVVAGIDKADIRALFEIRRALEESAARLAAERGDAAVFRAIADELAGVHLERDADRDRYYELIGRLDRAIDDAIANDYIASALRTVRAHLVRVRRLARDHPERLAASVAEHRTIARAIADRDGSLASHATHVHLHNALASILQNPDIEG</sequence>
<dbReference type="SMART" id="SM00345">
    <property type="entry name" value="HTH_GNTR"/>
    <property type="match status" value="1"/>
</dbReference>
<dbReference type="SUPFAM" id="SSF46785">
    <property type="entry name" value="Winged helix' DNA-binding domain"/>
    <property type="match status" value="1"/>
</dbReference>
<dbReference type="InterPro" id="IPR000524">
    <property type="entry name" value="Tscrpt_reg_HTH_GntR"/>
</dbReference>
<dbReference type="SUPFAM" id="SSF48008">
    <property type="entry name" value="GntR ligand-binding domain-like"/>
    <property type="match status" value="1"/>
</dbReference>
<dbReference type="GO" id="GO:0003677">
    <property type="term" value="F:DNA binding"/>
    <property type="evidence" value="ECO:0007669"/>
    <property type="project" value="UniProtKB-KW"/>
</dbReference>
<dbReference type="Gene3D" id="1.10.10.10">
    <property type="entry name" value="Winged helix-like DNA-binding domain superfamily/Winged helix DNA-binding domain"/>
    <property type="match status" value="1"/>
</dbReference>
<dbReference type="Pfam" id="PF07729">
    <property type="entry name" value="FCD"/>
    <property type="match status" value="1"/>
</dbReference>
<evidence type="ECO:0000313" key="5">
    <source>
        <dbReference type="EMBL" id="HJA04160.1"/>
    </source>
</evidence>
<dbReference type="InterPro" id="IPR011711">
    <property type="entry name" value="GntR_C"/>
</dbReference>
<dbReference type="AlphaFoldDB" id="A0A9D2H6C9"/>
<dbReference type="PRINTS" id="PR00035">
    <property type="entry name" value="HTHGNTR"/>
</dbReference>
<dbReference type="Pfam" id="PF00392">
    <property type="entry name" value="GntR"/>
    <property type="match status" value="1"/>
</dbReference>
<proteinExistence type="predicted"/>
<organism evidence="5 6">
    <name type="scientific">Candidatus Microbacterium stercoravium</name>
    <dbReference type="NCBI Taxonomy" id="2838697"/>
    <lineage>
        <taxon>Bacteria</taxon>
        <taxon>Bacillati</taxon>
        <taxon>Actinomycetota</taxon>
        <taxon>Actinomycetes</taxon>
        <taxon>Micrococcales</taxon>
        <taxon>Microbacteriaceae</taxon>
        <taxon>Microbacterium</taxon>
    </lineage>
</organism>
<feature type="domain" description="HTH gntR-type" evidence="4">
    <location>
        <begin position="10"/>
        <end position="77"/>
    </location>
</feature>
<dbReference type="InterPro" id="IPR036388">
    <property type="entry name" value="WH-like_DNA-bd_sf"/>
</dbReference>
<protein>
    <submittedName>
        <fullName evidence="5">GntR family transcriptional regulator</fullName>
    </submittedName>
</protein>
<reference evidence="5" key="2">
    <citation type="submission" date="2021-04" db="EMBL/GenBank/DDBJ databases">
        <authorList>
            <person name="Gilroy R."/>
        </authorList>
    </citation>
    <scope>NUCLEOTIDE SEQUENCE</scope>
    <source>
        <strain evidence="5">ChiHjej8B7-3636</strain>
    </source>
</reference>
<comment type="caution">
    <text evidence="5">The sequence shown here is derived from an EMBL/GenBank/DDBJ whole genome shotgun (WGS) entry which is preliminary data.</text>
</comment>
<dbReference type="PANTHER" id="PTHR43537:SF5">
    <property type="entry name" value="UXU OPERON TRANSCRIPTIONAL REGULATOR"/>
    <property type="match status" value="1"/>
</dbReference>
<dbReference type="SMART" id="SM00895">
    <property type="entry name" value="FCD"/>
    <property type="match status" value="1"/>
</dbReference>
<keyword evidence="1" id="KW-0805">Transcription regulation</keyword>
<keyword evidence="3" id="KW-0804">Transcription</keyword>
<dbReference type="PROSITE" id="PS50949">
    <property type="entry name" value="HTH_GNTR"/>
    <property type="match status" value="1"/>
</dbReference>